<sequence length="562" mass="62911">MSSAIPIARDVPEGLKERVPMEEIKVSHQDRSSKTTQKSKMSGKSSDTTRFTKSTCQDLDSFNMASTTTSTCKPRAVPVEALKTLDKNRHSSRTRKSVSTYNVKALAGTAIHTPRKFDKDENGKNKAGSLKTAIRVPAGILPHIPTDNPVNFRSYNNKSNNELKITGKILRASMPSTSCHAASKCSRQGIDASIEPSASLSPQPQNNSVDLLRLNAFSLHRFRANPFHRIKLVVKQKPVEDIGPVYLPSPPESVALDDTSTVSTLPDTSSKQSVVTAPKEHHEGKSSHTVPRGQKSSQVGDMNGSSSIGTKRAPPADSARVEPLSKKRKMQANETSSRQGKIIIYLTGNRPDSTHTSLTEELVLANSAVLKHVLESKADPDNGYDSDDELCYNPSKSKNMRRWATGNNFVLPVGKSQAVFIIPLLKAMIQELDDELPNLDKWDKYNCTYLQELVNTPSAKIWELVQVWQAWVETGEVKLGRCPFQRERMLKFARVMETPVEFFRAVKKHEVDVKRFPTEHECELWNNGLHPEQYVEKEDRELKEYWSPIGGHIHEYYEKRGL</sequence>
<feature type="compositionally biased region" description="Polar residues" evidence="1">
    <location>
        <begin position="258"/>
        <end position="275"/>
    </location>
</feature>
<feature type="region of interest" description="Disordered" evidence="1">
    <location>
        <begin position="1"/>
        <end position="51"/>
    </location>
</feature>
<protein>
    <submittedName>
        <fullName evidence="2">Uncharacterized protein</fullName>
    </submittedName>
</protein>
<comment type="caution">
    <text evidence="2">The sequence shown here is derived from an EMBL/GenBank/DDBJ whole genome shotgun (WGS) entry which is preliminary data.</text>
</comment>
<gene>
    <name evidence="2" type="ORF">IFR04_013796</name>
</gene>
<feature type="compositionally biased region" description="Polar residues" evidence="1">
    <location>
        <begin position="294"/>
        <end position="309"/>
    </location>
</feature>
<evidence type="ECO:0000256" key="1">
    <source>
        <dbReference type="SAM" id="MobiDB-lite"/>
    </source>
</evidence>
<keyword evidence="3" id="KW-1185">Reference proteome</keyword>
<dbReference type="EMBL" id="JAFJYH010000335">
    <property type="protein sequence ID" value="KAG4413074.1"/>
    <property type="molecule type" value="Genomic_DNA"/>
</dbReference>
<dbReference type="AlphaFoldDB" id="A0A8H7T0R5"/>
<proteinExistence type="predicted"/>
<evidence type="ECO:0000313" key="3">
    <source>
        <dbReference type="Proteomes" id="UP000664132"/>
    </source>
</evidence>
<accession>A0A8H7T0R5</accession>
<dbReference type="OrthoDB" id="3554492at2759"/>
<evidence type="ECO:0000313" key="2">
    <source>
        <dbReference type="EMBL" id="KAG4413074.1"/>
    </source>
</evidence>
<feature type="compositionally biased region" description="Polar residues" evidence="1">
    <location>
        <begin position="34"/>
        <end position="51"/>
    </location>
</feature>
<organism evidence="2 3">
    <name type="scientific">Cadophora malorum</name>
    <dbReference type="NCBI Taxonomy" id="108018"/>
    <lineage>
        <taxon>Eukaryota</taxon>
        <taxon>Fungi</taxon>
        <taxon>Dikarya</taxon>
        <taxon>Ascomycota</taxon>
        <taxon>Pezizomycotina</taxon>
        <taxon>Leotiomycetes</taxon>
        <taxon>Helotiales</taxon>
        <taxon>Ploettnerulaceae</taxon>
        <taxon>Cadophora</taxon>
    </lineage>
</organism>
<dbReference type="Proteomes" id="UP000664132">
    <property type="component" value="Unassembled WGS sequence"/>
</dbReference>
<feature type="region of interest" description="Disordered" evidence="1">
    <location>
        <begin position="250"/>
        <end position="337"/>
    </location>
</feature>
<name>A0A8H7T0R5_9HELO</name>
<reference evidence="2" key="1">
    <citation type="submission" date="2021-02" db="EMBL/GenBank/DDBJ databases">
        <title>Genome sequence Cadophora malorum strain M34.</title>
        <authorList>
            <person name="Stefanovic E."/>
            <person name="Vu D."/>
            <person name="Scully C."/>
            <person name="Dijksterhuis J."/>
            <person name="Roader J."/>
            <person name="Houbraken J."/>
        </authorList>
    </citation>
    <scope>NUCLEOTIDE SEQUENCE</scope>
    <source>
        <strain evidence="2">M34</strain>
    </source>
</reference>
<feature type="compositionally biased region" description="Basic and acidic residues" evidence="1">
    <location>
        <begin position="10"/>
        <end position="33"/>
    </location>
</feature>